<dbReference type="Gene3D" id="1.10.10.60">
    <property type="entry name" value="Homeodomain-like"/>
    <property type="match status" value="1"/>
</dbReference>
<dbReference type="PANTHER" id="PTHR21545:SF13">
    <property type="entry name" value="ECDYSONE-INDUCED PROTEIN 93F, ISOFORM C"/>
    <property type="match status" value="1"/>
</dbReference>
<feature type="compositionally biased region" description="Low complexity" evidence="7">
    <location>
        <begin position="425"/>
        <end position="446"/>
    </location>
</feature>
<evidence type="ECO:0000256" key="6">
    <source>
        <dbReference type="PROSITE-ProRule" id="PRU00320"/>
    </source>
</evidence>
<dbReference type="EMBL" id="BDGG01000006">
    <property type="protein sequence ID" value="GAV00299.1"/>
    <property type="molecule type" value="Genomic_DNA"/>
</dbReference>
<dbReference type="SUPFAM" id="SSF46689">
    <property type="entry name" value="Homeodomain-like"/>
    <property type="match status" value="1"/>
</dbReference>
<feature type="region of interest" description="Disordered" evidence="7">
    <location>
        <begin position="223"/>
        <end position="306"/>
    </location>
</feature>
<evidence type="ECO:0000256" key="2">
    <source>
        <dbReference type="ARBA" id="ARBA00023015"/>
    </source>
</evidence>
<dbReference type="OrthoDB" id="10028342at2759"/>
<evidence type="ECO:0000256" key="3">
    <source>
        <dbReference type="ARBA" id="ARBA00023125"/>
    </source>
</evidence>
<feature type="region of interest" description="Disordered" evidence="7">
    <location>
        <begin position="165"/>
        <end position="196"/>
    </location>
</feature>
<keyword evidence="10" id="KW-1185">Reference proteome</keyword>
<evidence type="ECO:0000256" key="1">
    <source>
        <dbReference type="ARBA" id="ARBA00004123"/>
    </source>
</evidence>
<dbReference type="Pfam" id="PF05225">
    <property type="entry name" value="HTH_psq"/>
    <property type="match status" value="1"/>
</dbReference>
<dbReference type="FunFam" id="1.10.10.60:FF:000019">
    <property type="entry name" value="Ligand-dependent corepressor isoform 1"/>
    <property type="match status" value="1"/>
</dbReference>
<dbReference type="GO" id="GO:0003677">
    <property type="term" value="F:DNA binding"/>
    <property type="evidence" value="ECO:0007669"/>
    <property type="project" value="UniProtKB-UniRule"/>
</dbReference>
<feature type="domain" description="HTH psq-type" evidence="8">
    <location>
        <begin position="343"/>
        <end position="395"/>
    </location>
</feature>
<evidence type="ECO:0000313" key="9">
    <source>
        <dbReference type="EMBL" id="GAV00299.1"/>
    </source>
</evidence>
<evidence type="ECO:0000259" key="8">
    <source>
        <dbReference type="PROSITE" id="PS50960"/>
    </source>
</evidence>
<dbReference type="STRING" id="947166.A0A1D1VP45"/>
<sequence>MQMSTENASHVNGSRLCYDSHDASRRRLVQWRKQKPLAPHFFDMPKEFCKTPFYCQKKLRLIQKTFKKNVTNTLRATGMEVAAHFYLHKVDRRLSASLRKKVANLGALETVKEPLDWKLEPQCIFCVAEASDKKTHAAFPALVNLPNGLSTGRFEIPRMDGSFLLDEDKPTDLSVPKKPRAAKEYNDSPSKPKNNVLCHRQYEIPGEANTDVSVRQKGVVAVKNSPLFGEEKDSRKHSKQHRKTPCREPKSKGKSNLQAGNSVQMTEEKMTAEVSDKTKKGAHTAQDGQRATKKEPARELKRAASKDLTSALKQIINRHISEKSKAERKNDDQDLNGSSNASRNKRGRYRRYDKGDLDEALKAVKNGDMTVHRAGHLFGIPHSTLEYKIKERNMLSKRTPDREKRSSIQVDDHTSSSSPLPPTTATPSTSHTPVTPAIKSESSSPSTALPTLSPIFLQIPSLSPFSWNPSMDSIIPNLSFGFNPTFLPSAFCRNIFGTTPFFTPSPSTSLPFRPWICHTTIKTPPIKTEMASAEVELLGPPKDHLSNDAPLNLIKCSPKSS</sequence>
<gene>
    <name evidence="9" type="primary">RvY_11167-1</name>
    <name evidence="9" type="synonym">RvY_11167.1</name>
    <name evidence="9" type="ORF">RvY_11167</name>
</gene>
<evidence type="ECO:0000256" key="4">
    <source>
        <dbReference type="ARBA" id="ARBA00023163"/>
    </source>
</evidence>
<comment type="caution">
    <text evidence="9">The sequence shown here is derived from an EMBL/GenBank/DDBJ whole genome shotgun (WGS) entry which is preliminary data.</text>
</comment>
<evidence type="ECO:0000256" key="5">
    <source>
        <dbReference type="ARBA" id="ARBA00023242"/>
    </source>
</evidence>
<dbReference type="PANTHER" id="PTHR21545">
    <property type="entry name" value="TRANSCRIPTION FACTOR MLR1/2"/>
    <property type="match status" value="1"/>
</dbReference>
<dbReference type="Proteomes" id="UP000186922">
    <property type="component" value="Unassembled WGS sequence"/>
</dbReference>
<feature type="region of interest" description="Disordered" evidence="7">
    <location>
        <begin position="319"/>
        <end position="351"/>
    </location>
</feature>
<dbReference type="AlphaFoldDB" id="A0A1D1VP45"/>
<feature type="compositionally biased region" description="Basic and acidic residues" evidence="7">
    <location>
        <begin position="319"/>
        <end position="332"/>
    </location>
</feature>
<keyword evidence="4" id="KW-0804">Transcription</keyword>
<evidence type="ECO:0000256" key="7">
    <source>
        <dbReference type="SAM" id="MobiDB-lite"/>
    </source>
</evidence>
<comment type="subcellular location">
    <subcellularLocation>
        <location evidence="1 6">Nucleus</location>
    </subcellularLocation>
</comment>
<keyword evidence="3 6" id="KW-0238">DNA-binding</keyword>
<dbReference type="GO" id="GO:0006357">
    <property type="term" value="P:regulation of transcription by RNA polymerase II"/>
    <property type="evidence" value="ECO:0007669"/>
    <property type="project" value="TreeGrafter"/>
</dbReference>
<protein>
    <recommendedName>
        <fullName evidence="8">HTH psq-type domain-containing protein</fullName>
    </recommendedName>
</protein>
<dbReference type="GO" id="GO:0005634">
    <property type="term" value="C:nucleus"/>
    <property type="evidence" value="ECO:0007669"/>
    <property type="project" value="UniProtKB-SubCell"/>
</dbReference>
<organism evidence="9 10">
    <name type="scientific">Ramazzottius varieornatus</name>
    <name type="common">Water bear</name>
    <name type="synonym">Tardigrade</name>
    <dbReference type="NCBI Taxonomy" id="947166"/>
    <lineage>
        <taxon>Eukaryota</taxon>
        <taxon>Metazoa</taxon>
        <taxon>Ecdysozoa</taxon>
        <taxon>Tardigrada</taxon>
        <taxon>Eutardigrada</taxon>
        <taxon>Parachela</taxon>
        <taxon>Hypsibioidea</taxon>
        <taxon>Ramazzottiidae</taxon>
        <taxon>Ramazzottius</taxon>
    </lineage>
</organism>
<dbReference type="PROSITE" id="PS50960">
    <property type="entry name" value="HTH_PSQ"/>
    <property type="match status" value="1"/>
</dbReference>
<feature type="compositionally biased region" description="Basic and acidic residues" evidence="7">
    <location>
        <begin position="290"/>
        <end position="305"/>
    </location>
</feature>
<feature type="compositionally biased region" description="Basic residues" evidence="7">
    <location>
        <begin position="235"/>
        <end position="244"/>
    </location>
</feature>
<accession>A0A1D1VP45</accession>
<feature type="compositionally biased region" description="Basic and acidic residues" evidence="7">
    <location>
        <begin position="391"/>
        <end position="414"/>
    </location>
</feature>
<dbReference type="InterPro" id="IPR007889">
    <property type="entry name" value="HTH_Psq"/>
</dbReference>
<dbReference type="InterPro" id="IPR009057">
    <property type="entry name" value="Homeodomain-like_sf"/>
</dbReference>
<name>A0A1D1VP45_RAMVA</name>
<evidence type="ECO:0000313" key="10">
    <source>
        <dbReference type="Proteomes" id="UP000186922"/>
    </source>
</evidence>
<keyword evidence="5 6" id="KW-0539">Nucleus</keyword>
<feature type="compositionally biased region" description="Basic and acidic residues" evidence="7">
    <location>
        <begin position="266"/>
        <end position="279"/>
    </location>
</feature>
<proteinExistence type="predicted"/>
<keyword evidence="2" id="KW-0805">Transcription regulation</keyword>
<reference evidence="9 10" key="1">
    <citation type="journal article" date="2016" name="Nat. Commun.">
        <title>Extremotolerant tardigrade genome and improved radiotolerance of human cultured cells by tardigrade-unique protein.</title>
        <authorList>
            <person name="Hashimoto T."/>
            <person name="Horikawa D.D."/>
            <person name="Saito Y."/>
            <person name="Kuwahara H."/>
            <person name="Kozuka-Hata H."/>
            <person name="Shin-I T."/>
            <person name="Minakuchi Y."/>
            <person name="Ohishi K."/>
            <person name="Motoyama A."/>
            <person name="Aizu T."/>
            <person name="Enomoto A."/>
            <person name="Kondo K."/>
            <person name="Tanaka S."/>
            <person name="Hara Y."/>
            <person name="Koshikawa S."/>
            <person name="Sagara H."/>
            <person name="Miura T."/>
            <person name="Yokobori S."/>
            <person name="Miyagawa K."/>
            <person name="Suzuki Y."/>
            <person name="Kubo T."/>
            <person name="Oyama M."/>
            <person name="Kohara Y."/>
            <person name="Fujiyama A."/>
            <person name="Arakawa K."/>
            <person name="Katayama T."/>
            <person name="Toyoda A."/>
            <person name="Kunieda T."/>
        </authorList>
    </citation>
    <scope>NUCLEOTIDE SEQUENCE [LARGE SCALE GENOMIC DNA]</scope>
    <source>
        <strain evidence="9 10">YOKOZUNA-1</strain>
    </source>
</reference>
<feature type="region of interest" description="Disordered" evidence="7">
    <location>
        <begin position="391"/>
        <end position="446"/>
    </location>
</feature>
<feature type="compositionally biased region" description="Polar residues" evidence="7">
    <location>
        <begin position="254"/>
        <end position="265"/>
    </location>
</feature>
<feature type="DNA-binding region" description="H-T-H motif" evidence="6">
    <location>
        <begin position="371"/>
        <end position="391"/>
    </location>
</feature>